<proteinExistence type="predicted"/>
<dbReference type="AlphaFoldDB" id="A0A1V9XPY2"/>
<reference evidence="1 2" key="1">
    <citation type="journal article" date="2017" name="Gigascience">
        <title>Draft genome of the honey bee ectoparasitic mite, Tropilaelaps mercedesae, is shaped by the parasitic life history.</title>
        <authorList>
            <person name="Dong X."/>
            <person name="Armstrong S.D."/>
            <person name="Xia D."/>
            <person name="Makepeace B.L."/>
            <person name="Darby A.C."/>
            <person name="Kadowaki T."/>
        </authorList>
    </citation>
    <scope>NUCLEOTIDE SEQUENCE [LARGE SCALE GENOMIC DNA]</scope>
    <source>
        <strain evidence="1">Wuxi-XJTLU</strain>
    </source>
</reference>
<dbReference type="OrthoDB" id="194386at2759"/>
<evidence type="ECO:0008006" key="3">
    <source>
        <dbReference type="Google" id="ProtNLM"/>
    </source>
</evidence>
<protein>
    <recommendedName>
        <fullName evidence="3">FAM86 N-terminal domain-containing protein</fullName>
    </recommendedName>
</protein>
<accession>A0A1V9XPY2</accession>
<sequence>MNNSSDILCRSSGDGNIILTKMKNIAWRFLECRPISEIADAVESLLPDLDEELLVKVVFRNCISTPFPPHKDYRLSVLKALISRLDSRTELGDALYEELSAAISAEGKDGFVTYMLNVDLGIGPLTITLKETRAFASHGTTGLKSWPASKVLSEVLLNLGDLRGQRIVELGSGVGLTGLCVLKARPLLESFVFTDCHGDVLRSIEENIEINLPSGDRRARVQFLDWCIGGNIADCDLIVGSDIVFDRDAIRPLVNLIVQMLAKNNVCEAIIASVIRNKDTYASFRGTVKNSCDIETVEVKQFRCFDRITDDFEVIRVKNKSAR</sequence>
<dbReference type="EMBL" id="MNPL01006194">
    <property type="protein sequence ID" value="OQR75559.1"/>
    <property type="molecule type" value="Genomic_DNA"/>
</dbReference>
<name>A0A1V9XPY2_9ACAR</name>
<dbReference type="STRING" id="418985.A0A1V9XPY2"/>
<dbReference type="GO" id="GO:0032991">
    <property type="term" value="C:protein-containing complex"/>
    <property type="evidence" value="ECO:0007669"/>
    <property type="project" value="TreeGrafter"/>
</dbReference>
<dbReference type="SUPFAM" id="SSF53335">
    <property type="entry name" value="S-adenosyl-L-methionine-dependent methyltransferases"/>
    <property type="match status" value="1"/>
</dbReference>
<comment type="caution">
    <text evidence="1">The sequence shown here is derived from an EMBL/GenBank/DDBJ whole genome shotgun (WGS) entry which is preliminary data.</text>
</comment>
<keyword evidence="2" id="KW-1185">Reference proteome</keyword>
<dbReference type="Gene3D" id="3.40.50.150">
    <property type="entry name" value="Vaccinia Virus protein VP39"/>
    <property type="match status" value="1"/>
</dbReference>
<organism evidence="1 2">
    <name type="scientific">Tropilaelaps mercedesae</name>
    <dbReference type="NCBI Taxonomy" id="418985"/>
    <lineage>
        <taxon>Eukaryota</taxon>
        <taxon>Metazoa</taxon>
        <taxon>Ecdysozoa</taxon>
        <taxon>Arthropoda</taxon>
        <taxon>Chelicerata</taxon>
        <taxon>Arachnida</taxon>
        <taxon>Acari</taxon>
        <taxon>Parasitiformes</taxon>
        <taxon>Mesostigmata</taxon>
        <taxon>Gamasina</taxon>
        <taxon>Dermanyssoidea</taxon>
        <taxon>Laelapidae</taxon>
        <taxon>Tropilaelaps</taxon>
    </lineage>
</organism>
<dbReference type="PANTHER" id="PTHR14614">
    <property type="entry name" value="HEPATOCELLULAR CARCINOMA-ASSOCIATED ANTIGEN"/>
    <property type="match status" value="1"/>
</dbReference>
<dbReference type="FunCoup" id="A0A1V9XPY2">
    <property type="interactions" value="947"/>
</dbReference>
<evidence type="ECO:0000313" key="2">
    <source>
        <dbReference type="Proteomes" id="UP000192247"/>
    </source>
</evidence>
<dbReference type="InParanoid" id="A0A1V9XPY2"/>
<gene>
    <name evidence="1" type="ORF">BIW11_08340</name>
</gene>
<dbReference type="Proteomes" id="UP000192247">
    <property type="component" value="Unassembled WGS sequence"/>
</dbReference>
<evidence type="ECO:0000313" key="1">
    <source>
        <dbReference type="EMBL" id="OQR75559.1"/>
    </source>
</evidence>
<dbReference type="PANTHER" id="PTHR14614:SF130">
    <property type="entry name" value="PROTEIN-LYSINE N-METHYLTRANSFERASE EEF2KMT"/>
    <property type="match status" value="1"/>
</dbReference>
<dbReference type="InterPro" id="IPR019410">
    <property type="entry name" value="Methyltransf_16"/>
</dbReference>
<dbReference type="InterPro" id="IPR029063">
    <property type="entry name" value="SAM-dependent_MTases_sf"/>
</dbReference>
<dbReference type="Pfam" id="PF10294">
    <property type="entry name" value="Methyltransf_16"/>
    <property type="match status" value="1"/>
</dbReference>